<dbReference type="SMART" id="SM00421">
    <property type="entry name" value="HTH_LUXR"/>
    <property type="match status" value="1"/>
</dbReference>
<evidence type="ECO:0000313" key="3">
    <source>
        <dbReference type="Proteomes" id="UP000249364"/>
    </source>
</evidence>
<organism evidence="2 3">
    <name type="scientific">Roseinatronobacter thiooxidans</name>
    <dbReference type="NCBI Taxonomy" id="121821"/>
    <lineage>
        <taxon>Bacteria</taxon>
        <taxon>Pseudomonadati</taxon>
        <taxon>Pseudomonadota</taxon>
        <taxon>Alphaproteobacteria</taxon>
        <taxon>Rhodobacterales</taxon>
        <taxon>Paracoccaceae</taxon>
        <taxon>Roseinatronobacter</taxon>
    </lineage>
</organism>
<evidence type="ECO:0000313" key="2">
    <source>
        <dbReference type="EMBL" id="PZX46074.1"/>
    </source>
</evidence>
<dbReference type="SUPFAM" id="SSF46894">
    <property type="entry name" value="C-terminal effector domain of the bipartite response regulators"/>
    <property type="match status" value="1"/>
</dbReference>
<feature type="domain" description="HTH luxR-type" evidence="1">
    <location>
        <begin position="224"/>
        <end position="281"/>
    </location>
</feature>
<dbReference type="InterPro" id="IPR000792">
    <property type="entry name" value="Tscrpt_reg_LuxR_C"/>
</dbReference>
<reference evidence="2 3" key="1">
    <citation type="submission" date="2018-06" db="EMBL/GenBank/DDBJ databases">
        <title>Genomic Encyclopedia of Archaeal and Bacterial Type Strains, Phase II (KMG-II): from individual species to whole genera.</title>
        <authorList>
            <person name="Goeker M."/>
        </authorList>
    </citation>
    <scope>NUCLEOTIDE SEQUENCE [LARGE SCALE GENOMIC DNA]</scope>
    <source>
        <strain evidence="2 3">DSM 13087</strain>
    </source>
</reference>
<dbReference type="AlphaFoldDB" id="A0A2W7QBT5"/>
<dbReference type="Proteomes" id="UP000249364">
    <property type="component" value="Unassembled WGS sequence"/>
</dbReference>
<sequence length="289" mass="30862">MSQAGADGGNWPPMLRALAAHLQADGARFYMPAQVWSESDAQLAPMPEVFVGLRLGRVYTGEELLDRAPALGGAASDYRAIGVRLPQGVGWLMLSRQRGDFRAMDSAALAALAPHLEQACKIAASTAHMAQRAAQAEDIARRMGVGCVEFDARGQPQPRDAVAAELLAQLPRMPTLPRDMGQTMLLALAPDLELLCHRAPDGAVQGVLRATRQPLPPPPDLAAALHLNLSEARLVRALAQGASLSEAAQALGLTPQTARYYSKQVYAKLGVRGQPDLMRRVWTSALVLG</sequence>
<dbReference type="EMBL" id="QKZQ01000004">
    <property type="protein sequence ID" value="PZX46074.1"/>
    <property type="molecule type" value="Genomic_DNA"/>
</dbReference>
<accession>A0A2W7QBT5</accession>
<dbReference type="InterPro" id="IPR036388">
    <property type="entry name" value="WH-like_DNA-bd_sf"/>
</dbReference>
<dbReference type="GO" id="GO:0006355">
    <property type="term" value="P:regulation of DNA-templated transcription"/>
    <property type="evidence" value="ECO:0007669"/>
    <property type="project" value="InterPro"/>
</dbReference>
<proteinExistence type="predicted"/>
<dbReference type="InterPro" id="IPR016032">
    <property type="entry name" value="Sig_transdc_resp-reg_C-effctor"/>
</dbReference>
<comment type="caution">
    <text evidence="2">The sequence shown here is derived from an EMBL/GenBank/DDBJ whole genome shotgun (WGS) entry which is preliminary data.</text>
</comment>
<dbReference type="GO" id="GO:0003677">
    <property type="term" value="F:DNA binding"/>
    <property type="evidence" value="ECO:0007669"/>
    <property type="project" value="UniProtKB-KW"/>
</dbReference>
<keyword evidence="3" id="KW-1185">Reference proteome</keyword>
<dbReference type="STRING" id="121821.GCA_001870675_02040"/>
<keyword evidence="2" id="KW-0238">DNA-binding</keyword>
<gene>
    <name evidence="2" type="ORF">LY56_01044</name>
</gene>
<protein>
    <submittedName>
        <fullName evidence="2">DNA-binding CsgD family transcriptional regulator</fullName>
    </submittedName>
</protein>
<name>A0A2W7QBT5_9RHOB</name>
<evidence type="ECO:0000259" key="1">
    <source>
        <dbReference type="SMART" id="SM00421"/>
    </source>
</evidence>
<dbReference type="Gene3D" id="1.10.10.10">
    <property type="entry name" value="Winged helix-like DNA-binding domain superfamily/Winged helix DNA-binding domain"/>
    <property type="match status" value="1"/>
</dbReference>